<feature type="transmembrane region" description="Helical" evidence="8">
    <location>
        <begin position="154"/>
        <end position="170"/>
    </location>
</feature>
<keyword evidence="7 8" id="KW-0472">Membrane</keyword>
<evidence type="ECO:0000256" key="6">
    <source>
        <dbReference type="ARBA" id="ARBA00022989"/>
    </source>
</evidence>
<evidence type="ECO:0000256" key="2">
    <source>
        <dbReference type="ARBA" id="ARBA00022475"/>
    </source>
</evidence>
<evidence type="ECO:0000256" key="7">
    <source>
        <dbReference type="ARBA" id="ARBA00023136"/>
    </source>
</evidence>
<comment type="caution">
    <text evidence="9">The sequence shown here is derived from an EMBL/GenBank/DDBJ whole genome shotgun (WGS) entry which is preliminary data.</text>
</comment>
<feature type="transmembrane region" description="Helical" evidence="8">
    <location>
        <begin position="176"/>
        <end position="192"/>
    </location>
</feature>
<evidence type="ECO:0000313" key="9">
    <source>
        <dbReference type="EMBL" id="OOL17784.1"/>
    </source>
</evidence>
<evidence type="ECO:0000256" key="4">
    <source>
        <dbReference type="ARBA" id="ARBA00022679"/>
    </source>
</evidence>
<dbReference type="AlphaFoldDB" id="A0A1S8GNT6"/>
<keyword evidence="6 8" id="KW-1133">Transmembrane helix</keyword>
<evidence type="ECO:0000256" key="5">
    <source>
        <dbReference type="ARBA" id="ARBA00022692"/>
    </source>
</evidence>
<evidence type="ECO:0000313" key="10">
    <source>
        <dbReference type="Proteomes" id="UP000200980"/>
    </source>
</evidence>
<evidence type="ECO:0000256" key="8">
    <source>
        <dbReference type="SAM" id="Phobius"/>
    </source>
</evidence>
<keyword evidence="2" id="KW-1003">Cell membrane</keyword>
<dbReference type="STRING" id="1539051.AL01_07370"/>
<keyword evidence="4" id="KW-0808">Transferase</keyword>
<protein>
    <submittedName>
        <fullName evidence="9">Uncharacterized protein</fullName>
    </submittedName>
</protein>
<proteinExistence type="predicted"/>
<dbReference type="PANTHER" id="PTHR33908:SF11">
    <property type="entry name" value="MEMBRANE PROTEIN"/>
    <property type="match status" value="1"/>
</dbReference>
<evidence type="ECO:0000256" key="1">
    <source>
        <dbReference type="ARBA" id="ARBA00004651"/>
    </source>
</evidence>
<reference evidence="9 10" key="1">
    <citation type="journal article" date="2016" name="PLoS ONE">
        <title>Whole-Genome Sequence Analysis of Bombella intestini LMG 28161T, a Novel Acetic Acid Bacterium Isolated from the Crop of a Red-Tailed Bumble Bee, Bombus lapidarius.</title>
        <authorList>
            <person name="Li L."/>
            <person name="Illeghems K."/>
            <person name="Van Kerrebroeck S."/>
            <person name="Borremans W."/>
            <person name="Cleenwerck I."/>
            <person name="Smagghe G."/>
            <person name="De Vuyst L."/>
            <person name="Vandamme P."/>
        </authorList>
    </citation>
    <scope>NUCLEOTIDE SEQUENCE [LARGE SCALE GENOMIC DNA]</scope>
    <source>
        <strain evidence="9 10">R-52487</strain>
    </source>
</reference>
<feature type="transmembrane region" description="Helical" evidence="8">
    <location>
        <begin position="286"/>
        <end position="306"/>
    </location>
</feature>
<dbReference type="GO" id="GO:0016763">
    <property type="term" value="F:pentosyltransferase activity"/>
    <property type="evidence" value="ECO:0007669"/>
    <property type="project" value="TreeGrafter"/>
</dbReference>
<dbReference type="InterPro" id="IPR050297">
    <property type="entry name" value="LipidA_mod_glycosyltrf_83"/>
</dbReference>
<keyword evidence="10" id="KW-1185">Reference proteome</keyword>
<dbReference type="PANTHER" id="PTHR33908">
    <property type="entry name" value="MANNOSYLTRANSFERASE YKCB-RELATED"/>
    <property type="match status" value="1"/>
</dbReference>
<dbReference type="GO" id="GO:0009103">
    <property type="term" value="P:lipopolysaccharide biosynthetic process"/>
    <property type="evidence" value="ECO:0007669"/>
    <property type="project" value="UniProtKB-ARBA"/>
</dbReference>
<sequence>MLQNNSFLYFVLLIVATISRYPALGNPFIFFDEEFYLFVGGRMLHGDIPYVDIWDRKPIGLFLIYEFFHLFGPYRIWAYQIGALLSAWATSILCMKIARFIAPKTGAFLAGCLYLLWINGAQGIGGQAPVFYNLLITGAMLAIVTFLDQKQTKSLNRTGILVMALFGIAIQIKPTVVFEGIYAGLVLLWMTYQKTKSWSAILVNALIWCGIALIPTLCVIGFYAGIGHLHDWWFANVSSIFLKQKTPHDSWKTFWHWIHWAFTLTLLLASILVLRALAVRQKPAKVSLIFITGWAWAAFTGFILFGCFSKHYALPLFAPFFINAAPLWQARMGRLWLIILVLWGGQRNLSEIKQARHMGSARDLKQITRLLSSPGGCVFNFSGPDIILDAVPYCPLTRLPFSAHLNSDTEKTALPVNPDTEVRRILALSPRYIVIEDDRGPNAELNMSTKAILDEQVKATYKEIYRHRQNDDNDNIVIFMKQ</sequence>
<gene>
    <name evidence="9" type="ORF">AL01_07370</name>
</gene>
<dbReference type="Proteomes" id="UP000200980">
    <property type="component" value="Unassembled WGS sequence"/>
</dbReference>
<feature type="transmembrane region" description="Helical" evidence="8">
    <location>
        <begin position="201"/>
        <end position="226"/>
    </location>
</feature>
<name>A0A1S8GNT6_9PROT</name>
<organism evidence="9 10">
    <name type="scientific">Bombella intestini</name>
    <dbReference type="NCBI Taxonomy" id="1539051"/>
    <lineage>
        <taxon>Bacteria</taxon>
        <taxon>Pseudomonadati</taxon>
        <taxon>Pseudomonadota</taxon>
        <taxon>Alphaproteobacteria</taxon>
        <taxon>Acetobacterales</taxon>
        <taxon>Acetobacteraceae</taxon>
        <taxon>Bombella</taxon>
    </lineage>
</organism>
<feature type="transmembrane region" description="Helical" evidence="8">
    <location>
        <begin position="107"/>
        <end position="124"/>
    </location>
</feature>
<feature type="transmembrane region" description="Helical" evidence="8">
    <location>
        <begin position="130"/>
        <end position="147"/>
    </location>
</feature>
<dbReference type="EMBL" id="JATM01000004">
    <property type="protein sequence ID" value="OOL17784.1"/>
    <property type="molecule type" value="Genomic_DNA"/>
</dbReference>
<feature type="transmembrane region" description="Helical" evidence="8">
    <location>
        <begin position="76"/>
        <end position="95"/>
    </location>
</feature>
<comment type="subcellular location">
    <subcellularLocation>
        <location evidence="1">Cell membrane</location>
        <topology evidence="1">Multi-pass membrane protein</topology>
    </subcellularLocation>
</comment>
<keyword evidence="3" id="KW-0328">Glycosyltransferase</keyword>
<evidence type="ECO:0000256" key="3">
    <source>
        <dbReference type="ARBA" id="ARBA00022676"/>
    </source>
</evidence>
<accession>A0A1S8GNT6</accession>
<feature type="transmembrane region" description="Helical" evidence="8">
    <location>
        <begin position="254"/>
        <end position="274"/>
    </location>
</feature>
<keyword evidence="5 8" id="KW-0812">Transmembrane</keyword>
<dbReference type="GO" id="GO:0005886">
    <property type="term" value="C:plasma membrane"/>
    <property type="evidence" value="ECO:0007669"/>
    <property type="project" value="UniProtKB-SubCell"/>
</dbReference>